<evidence type="ECO:0000313" key="2">
    <source>
        <dbReference type="EMBL" id="TNN36566.1"/>
    </source>
</evidence>
<gene>
    <name evidence="2" type="ORF">EYF80_053267</name>
</gene>
<sequence>MAEQVVNTDEGGVEERVKTEPRVQKQLGRLTAAQRRQQQQHLPANNYATVLLRLRPLRRLSPLLLSTSL</sequence>
<dbReference type="EMBL" id="SRLO01001601">
    <property type="protein sequence ID" value="TNN36566.1"/>
    <property type="molecule type" value="Genomic_DNA"/>
</dbReference>
<proteinExistence type="predicted"/>
<evidence type="ECO:0000256" key="1">
    <source>
        <dbReference type="SAM" id="MobiDB-lite"/>
    </source>
</evidence>
<dbReference type="Proteomes" id="UP000314294">
    <property type="component" value="Unassembled WGS sequence"/>
</dbReference>
<protein>
    <submittedName>
        <fullName evidence="2">Uncharacterized protein</fullName>
    </submittedName>
</protein>
<feature type="region of interest" description="Disordered" evidence="1">
    <location>
        <begin position="1"/>
        <end position="24"/>
    </location>
</feature>
<keyword evidence="3" id="KW-1185">Reference proteome</keyword>
<comment type="caution">
    <text evidence="2">The sequence shown here is derived from an EMBL/GenBank/DDBJ whole genome shotgun (WGS) entry which is preliminary data.</text>
</comment>
<dbReference type="AlphaFoldDB" id="A0A4Z2F5Q3"/>
<organism evidence="2 3">
    <name type="scientific">Liparis tanakae</name>
    <name type="common">Tanaka's snailfish</name>
    <dbReference type="NCBI Taxonomy" id="230148"/>
    <lineage>
        <taxon>Eukaryota</taxon>
        <taxon>Metazoa</taxon>
        <taxon>Chordata</taxon>
        <taxon>Craniata</taxon>
        <taxon>Vertebrata</taxon>
        <taxon>Euteleostomi</taxon>
        <taxon>Actinopterygii</taxon>
        <taxon>Neopterygii</taxon>
        <taxon>Teleostei</taxon>
        <taxon>Neoteleostei</taxon>
        <taxon>Acanthomorphata</taxon>
        <taxon>Eupercaria</taxon>
        <taxon>Perciformes</taxon>
        <taxon>Cottioidei</taxon>
        <taxon>Cottales</taxon>
        <taxon>Liparidae</taxon>
        <taxon>Liparis</taxon>
    </lineage>
</organism>
<evidence type="ECO:0000313" key="3">
    <source>
        <dbReference type="Proteomes" id="UP000314294"/>
    </source>
</evidence>
<name>A0A4Z2F5Q3_9TELE</name>
<feature type="compositionally biased region" description="Basic and acidic residues" evidence="1">
    <location>
        <begin position="13"/>
        <end position="23"/>
    </location>
</feature>
<reference evidence="2 3" key="1">
    <citation type="submission" date="2019-03" db="EMBL/GenBank/DDBJ databases">
        <title>First draft genome of Liparis tanakae, snailfish: a comprehensive survey of snailfish specific genes.</title>
        <authorList>
            <person name="Kim W."/>
            <person name="Song I."/>
            <person name="Jeong J.-H."/>
            <person name="Kim D."/>
            <person name="Kim S."/>
            <person name="Ryu S."/>
            <person name="Song J.Y."/>
            <person name="Lee S.K."/>
        </authorList>
    </citation>
    <scope>NUCLEOTIDE SEQUENCE [LARGE SCALE GENOMIC DNA]</scope>
    <source>
        <tissue evidence="2">Muscle</tissue>
    </source>
</reference>
<accession>A0A4Z2F5Q3</accession>